<comment type="subunit">
    <text evidence="2">Homohexamer.</text>
</comment>
<gene>
    <name evidence="6" type="ORF">HMPREF9194_00275</name>
</gene>
<evidence type="ECO:0000256" key="5">
    <source>
        <dbReference type="PIRSR" id="PIRSR602678-1"/>
    </source>
</evidence>
<accession>S3L645</accession>
<dbReference type="InterPro" id="IPR002678">
    <property type="entry name" value="DUF34/NIF3"/>
</dbReference>
<dbReference type="NCBIfam" id="TIGR00486">
    <property type="entry name" value="YbgI_SA1388"/>
    <property type="match status" value="1"/>
</dbReference>
<dbReference type="GO" id="GO:0046872">
    <property type="term" value="F:metal ion binding"/>
    <property type="evidence" value="ECO:0007669"/>
    <property type="project" value="UniProtKB-KW"/>
</dbReference>
<evidence type="ECO:0000313" key="7">
    <source>
        <dbReference type="Proteomes" id="UP000014541"/>
    </source>
</evidence>
<proteinExistence type="inferred from homology"/>
<comment type="similarity">
    <text evidence="1">Belongs to the GTP cyclohydrolase I type 2/NIF3 family.</text>
</comment>
<dbReference type="OrthoDB" id="9792792at2"/>
<dbReference type="Proteomes" id="UP000014541">
    <property type="component" value="Unassembled WGS sequence"/>
</dbReference>
<evidence type="ECO:0000256" key="4">
    <source>
        <dbReference type="ARBA" id="ARBA00022723"/>
    </source>
</evidence>
<feature type="binding site" evidence="5">
    <location>
        <position position="223"/>
    </location>
    <ligand>
        <name>a divalent metal cation</name>
        <dbReference type="ChEBI" id="CHEBI:60240"/>
        <label>1</label>
    </ligand>
</feature>
<feature type="binding site" evidence="5">
    <location>
        <position position="68"/>
    </location>
    <ligand>
        <name>a divalent metal cation</name>
        <dbReference type="ChEBI" id="CHEBI:60240"/>
        <label>1</label>
    </ligand>
</feature>
<evidence type="ECO:0000256" key="3">
    <source>
        <dbReference type="ARBA" id="ARBA00022112"/>
    </source>
</evidence>
<dbReference type="eggNOG" id="COG0327">
    <property type="taxonomic scope" value="Bacteria"/>
</dbReference>
<dbReference type="Pfam" id="PF01784">
    <property type="entry name" value="DUF34_NIF3"/>
    <property type="match status" value="1"/>
</dbReference>
<dbReference type="SUPFAM" id="SSF102705">
    <property type="entry name" value="NIF3 (NGG1p interacting factor 3)-like"/>
    <property type="match status" value="1"/>
</dbReference>
<feature type="binding site" evidence="5">
    <location>
        <position position="105"/>
    </location>
    <ligand>
        <name>a divalent metal cation</name>
        <dbReference type="ChEBI" id="CHEBI:60240"/>
        <label>1</label>
    </ligand>
</feature>
<dbReference type="RefSeq" id="WP_016524576.1">
    <property type="nucleotide sequence ID" value="NZ_KE332518.1"/>
</dbReference>
<dbReference type="PANTHER" id="PTHR13799">
    <property type="entry name" value="NGG1 INTERACTING FACTOR 3"/>
    <property type="match status" value="1"/>
</dbReference>
<protein>
    <recommendedName>
        <fullName evidence="3">GTP cyclohydrolase 1 type 2 homolog</fullName>
    </recommendedName>
</protein>
<keyword evidence="7" id="KW-1185">Reference proteome</keyword>
<dbReference type="EMBL" id="ATFF01000002">
    <property type="protein sequence ID" value="EPF32279.1"/>
    <property type="molecule type" value="Genomic_DNA"/>
</dbReference>
<evidence type="ECO:0000313" key="6">
    <source>
        <dbReference type="EMBL" id="EPF32279.1"/>
    </source>
</evidence>
<keyword evidence="4 5" id="KW-0479">Metal-binding</keyword>
<dbReference type="FunFam" id="3.40.1390.30:FF:000001">
    <property type="entry name" value="GTP cyclohydrolase 1 type 2"/>
    <property type="match status" value="1"/>
</dbReference>
<dbReference type="GO" id="GO:0005737">
    <property type="term" value="C:cytoplasm"/>
    <property type="evidence" value="ECO:0007669"/>
    <property type="project" value="TreeGrafter"/>
</dbReference>
<comment type="caution">
    <text evidence="6">The sequence shown here is derived from an EMBL/GenBank/DDBJ whole genome shotgun (WGS) entry which is preliminary data.</text>
</comment>
<feature type="binding site" evidence="5">
    <location>
        <position position="227"/>
    </location>
    <ligand>
        <name>a divalent metal cation</name>
        <dbReference type="ChEBI" id="CHEBI:60240"/>
        <label>1</label>
    </ligand>
</feature>
<dbReference type="STRING" id="1125699.HMPREF9194_00275"/>
<feature type="binding site" evidence="5">
    <location>
        <position position="69"/>
    </location>
    <ligand>
        <name>a divalent metal cation</name>
        <dbReference type="ChEBI" id="CHEBI:60240"/>
        <label>1</label>
    </ligand>
</feature>
<sequence>MTLHEIDTWFRSVLNPDAYAQDPSQNGIQVQNEAPDATQIVKAAFAVDACAETIRRTAAVGARLLVVHHGIFWNREQVLTGAHYRRIKELIVNDIALYASHLPLDAHEEVGNNYGLARRLRLNDLRPFGTWKGMTIGVFGEFSEPVDLDELMRRLFPNGEKVRTLLPFGTKEIKKAAIISGGAGSDLPQAIAEGADVFITGEIEHEQYHEALENRINVIAGGHYQTETVGVSLLAEKMRKELGIETVFIDVPTGL</sequence>
<dbReference type="PATRIC" id="fig|1125699.3.peg.278"/>
<reference evidence="6 7" key="1">
    <citation type="submission" date="2013-04" db="EMBL/GenBank/DDBJ databases">
        <title>The Genome Sequence of Treponema maltophilum ATCC 51939.</title>
        <authorList>
            <consortium name="The Broad Institute Genomics Platform"/>
            <person name="Earl A."/>
            <person name="Ward D."/>
            <person name="Feldgarden M."/>
            <person name="Gevers D."/>
            <person name="Leonetti C."/>
            <person name="Blanton J.M."/>
            <person name="Dewhirst F.E."/>
            <person name="Izard J."/>
            <person name="Walker B."/>
            <person name="Young S."/>
            <person name="Zeng Q."/>
            <person name="Gargeya S."/>
            <person name="Fitzgerald M."/>
            <person name="Haas B."/>
            <person name="Abouelleil A."/>
            <person name="Allen A.W."/>
            <person name="Alvarado L."/>
            <person name="Arachchi H.M."/>
            <person name="Berlin A.M."/>
            <person name="Chapman S.B."/>
            <person name="Gainer-Dewar J."/>
            <person name="Goldberg J."/>
            <person name="Griggs A."/>
            <person name="Gujja S."/>
            <person name="Hansen M."/>
            <person name="Howarth C."/>
            <person name="Imamovic A."/>
            <person name="Ireland A."/>
            <person name="Larimer J."/>
            <person name="McCowan C."/>
            <person name="Murphy C."/>
            <person name="Pearson M."/>
            <person name="Poon T.W."/>
            <person name="Priest M."/>
            <person name="Roberts A."/>
            <person name="Saif S."/>
            <person name="Shea T."/>
            <person name="Sisk P."/>
            <person name="Sykes S."/>
            <person name="Wortman J."/>
            <person name="Nusbaum C."/>
            <person name="Birren B."/>
        </authorList>
    </citation>
    <scope>NUCLEOTIDE SEQUENCE [LARGE SCALE GENOMIC DNA]</scope>
    <source>
        <strain evidence="6 7">ATCC 51939</strain>
    </source>
</reference>
<evidence type="ECO:0000256" key="2">
    <source>
        <dbReference type="ARBA" id="ARBA00011643"/>
    </source>
</evidence>
<dbReference type="Gene3D" id="3.40.1390.30">
    <property type="entry name" value="NIF3 (NGG1p interacting factor 3)-like"/>
    <property type="match status" value="2"/>
</dbReference>
<dbReference type="InterPro" id="IPR036069">
    <property type="entry name" value="DUF34/NIF3_sf"/>
</dbReference>
<evidence type="ECO:0000256" key="1">
    <source>
        <dbReference type="ARBA" id="ARBA00006964"/>
    </source>
</evidence>
<dbReference type="HOGENOM" id="CLU_037423_3_0_12"/>
<dbReference type="AlphaFoldDB" id="S3L645"/>
<name>S3L645_TREMA</name>
<dbReference type="PANTHER" id="PTHR13799:SF14">
    <property type="entry name" value="GTP CYCLOHYDROLASE 1 TYPE 2 HOMOLOG"/>
    <property type="match status" value="1"/>
</dbReference>
<organism evidence="6 7">
    <name type="scientific">Treponema maltophilum ATCC 51939</name>
    <dbReference type="NCBI Taxonomy" id="1125699"/>
    <lineage>
        <taxon>Bacteria</taxon>
        <taxon>Pseudomonadati</taxon>
        <taxon>Spirochaetota</taxon>
        <taxon>Spirochaetia</taxon>
        <taxon>Spirochaetales</taxon>
        <taxon>Treponemataceae</taxon>
        <taxon>Treponema</taxon>
    </lineage>
</organism>